<dbReference type="RefSeq" id="WP_163287294.1">
    <property type="nucleotide sequence ID" value="NZ_JAAGVY010000095.1"/>
</dbReference>
<evidence type="ECO:0000313" key="2">
    <source>
        <dbReference type="Proteomes" id="UP000486602"/>
    </source>
</evidence>
<reference evidence="1 2" key="1">
    <citation type="submission" date="2020-02" db="EMBL/GenBank/DDBJ databases">
        <title>Out from the shadows clarifying the taxonomy of the family Cryomorphaceae and related taxa by utilizing the GTDB taxonomic framework.</title>
        <authorList>
            <person name="Bowman J.P."/>
        </authorList>
    </citation>
    <scope>NUCLEOTIDE SEQUENCE [LARGE SCALE GENOMIC DNA]</scope>
    <source>
        <strain evidence="1 2">QSSC 1-22</strain>
    </source>
</reference>
<gene>
    <name evidence="1" type="ORF">G3O08_20375</name>
</gene>
<dbReference type="EMBL" id="JAAGVY010000095">
    <property type="protein sequence ID" value="NEN25850.1"/>
    <property type="molecule type" value="Genomic_DNA"/>
</dbReference>
<comment type="caution">
    <text evidence="1">The sequence shown here is derived from an EMBL/GenBank/DDBJ whole genome shotgun (WGS) entry which is preliminary data.</text>
</comment>
<accession>A0A7K3WW00</accession>
<evidence type="ECO:0000313" key="1">
    <source>
        <dbReference type="EMBL" id="NEN25850.1"/>
    </source>
</evidence>
<organism evidence="1 2">
    <name type="scientific">Cryomorpha ignava</name>
    <dbReference type="NCBI Taxonomy" id="101383"/>
    <lineage>
        <taxon>Bacteria</taxon>
        <taxon>Pseudomonadati</taxon>
        <taxon>Bacteroidota</taxon>
        <taxon>Flavobacteriia</taxon>
        <taxon>Flavobacteriales</taxon>
        <taxon>Cryomorphaceae</taxon>
        <taxon>Cryomorpha</taxon>
    </lineage>
</organism>
<keyword evidence="2" id="KW-1185">Reference proteome</keyword>
<proteinExistence type="predicted"/>
<sequence length="78" mass="8478">MQKLPFFKFCSQIVEQVGAGGQKSGSSIFLSCRAVGKPLAAGGFFVSFSSRKNEKKANLENGISIKSLTDFKTEKIQE</sequence>
<dbReference type="Proteomes" id="UP000486602">
    <property type="component" value="Unassembled WGS sequence"/>
</dbReference>
<dbReference type="AlphaFoldDB" id="A0A7K3WW00"/>
<name>A0A7K3WW00_9FLAO</name>
<protein>
    <submittedName>
        <fullName evidence="1">Uncharacterized protein</fullName>
    </submittedName>
</protein>